<sequence>MKLSVRCCFAFLLLAATCIGTSCHVSLHKHADAHNKHGSQW</sequence>
<name>A0A383CL90_9ZZZZ</name>
<dbReference type="EMBL" id="UINC01209793">
    <property type="protein sequence ID" value="SVE32962.1"/>
    <property type="molecule type" value="Genomic_DNA"/>
</dbReference>
<reference evidence="1" key="1">
    <citation type="submission" date="2018-05" db="EMBL/GenBank/DDBJ databases">
        <authorList>
            <person name="Lanie J.A."/>
            <person name="Ng W.-L."/>
            <person name="Kazmierczak K.M."/>
            <person name="Andrzejewski T.M."/>
            <person name="Davidsen T.M."/>
            <person name="Wayne K.J."/>
            <person name="Tettelin H."/>
            <person name="Glass J.I."/>
            <person name="Rusch D."/>
            <person name="Podicherti R."/>
            <person name="Tsui H.-C.T."/>
            <person name="Winkler M.E."/>
        </authorList>
    </citation>
    <scope>NUCLEOTIDE SEQUENCE</scope>
</reference>
<proteinExistence type="predicted"/>
<dbReference type="PROSITE" id="PS51257">
    <property type="entry name" value="PROKAR_LIPOPROTEIN"/>
    <property type="match status" value="1"/>
</dbReference>
<organism evidence="1">
    <name type="scientific">marine metagenome</name>
    <dbReference type="NCBI Taxonomy" id="408172"/>
    <lineage>
        <taxon>unclassified sequences</taxon>
        <taxon>metagenomes</taxon>
        <taxon>ecological metagenomes</taxon>
    </lineage>
</organism>
<evidence type="ECO:0000313" key="1">
    <source>
        <dbReference type="EMBL" id="SVE32962.1"/>
    </source>
</evidence>
<accession>A0A383CL90</accession>
<dbReference type="AlphaFoldDB" id="A0A383CL90"/>
<gene>
    <name evidence="1" type="ORF">METZ01_LOCUS485816</name>
</gene>
<feature type="non-terminal residue" evidence="1">
    <location>
        <position position="41"/>
    </location>
</feature>
<protein>
    <submittedName>
        <fullName evidence="1">Uncharacterized protein</fullName>
    </submittedName>
</protein>